<name>A0A397P788_9HYPH</name>
<evidence type="ECO:0000256" key="1">
    <source>
        <dbReference type="SAM" id="Coils"/>
    </source>
</evidence>
<evidence type="ECO:0000256" key="2">
    <source>
        <dbReference type="SAM" id="MobiDB-lite"/>
    </source>
</evidence>
<feature type="coiled-coil region" evidence="1">
    <location>
        <begin position="102"/>
        <end position="209"/>
    </location>
</feature>
<feature type="transmembrane region" description="Helical" evidence="3">
    <location>
        <begin position="65"/>
        <end position="86"/>
    </location>
</feature>
<evidence type="ECO:0000313" key="4">
    <source>
        <dbReference type="EMBL" id="RIA45400.1"/>
    </source>
</evidence>
<keyword evidence="3" id="KW-1133">Transmembrane helix</keyword>
<feature type="region of interest" description="Disordered" evidence="2">
    <location>
        <begin position="1"/>
        <end position="63"/>
    </location>
</feature>
<keyword evidence="3" id="KW-0812">Transmembrane</keyword>
<dbReference type="AlphaFoldDB" id="A0A397P788"/>
<evidence type="ECO:0008006" key="6">
    <source>
        <dbReference type="Google" id="ProtNLM"/>
    </source>
</evidence>
<evidence type="ECO:0000313" key="5">
    <source>
        <dbReference type="Proteomes" id="UP000266273"/>
    </source>
</evidence>
<organism evidence="4 5">
    <name type="scientific">Dichotomicrobium thermohalophilum</name>
    <dbReference type="NCBI Taxonomy" id="933063"/>
    <lineage>
        <taxon>Bacteria</taxon>
        <taxon>Pseudomonadati</taxon>
        <taxon>Pseudomonadota</taxon>
        <taxon>Alphaproteobacteria</taxon>
        <taxon>Hyphomicrobiales</taxon>
        <taxon>Hyphomicrobiaceae</taxon>
        <taxon>Dichotomicrobium</taxon>
    </lineage>
</organism>
<keyword evidence="1" id="KW-0175">Coiled coil</keyword>
<evidence type="ECO:0000256" key="3">
    <source>
        <dbReference type="SAM" id="Phobius"/>
    </source>
</evidence>
<comment type="caution">
    <text evidence="4">The sequence shown here is derived from an EMBL/GenBank/DDBJ whole genome shotgun (WGS) entry which is preliminary data.</text>
</comment>
<keyword evidence="5" id="KW-1185">Reference proteome</keyword>
<feature type="compositionally biased region" description="Basic and acidic residues" evidence="2">
    <location>
        <begin position="18"/>
        <end position="38"/>
    </location>
</feature>
<proteinExistence type="predicted"/>
<sequence length="385" mass="40752">MSDETKSETGGSAQRPHATLDLKAERIDEPSAEEKSDNQAETGADDTEAPEQTPPPREGGSAAGFLTHLAAGLLGGLIALVVGYYAMGTFRDRLPFVSETSAEQIKAAQDRLEQRISAVAENSSEARAQLADRVSALNARTEGLAQTDEEAVASLTARVDALEQQLQTATEATDETARAEQIASVRERLAGLEESLNTVRASLEEVRAQSQKNVAAARASALAVALNNLQRAVDSGTAYATELQAVRDLSTEALEAETLAAAAQDGVPTLRDLRESFPRFANKALDAVGATGDDSIIGQIVESARSVVNVRPVGEIEGDSPSAIIARMENRLKAGDLPGVVAQSDQLSGEAAVQLLPWIEQVKTRINANKELDAMESRMLAAIQQ</sequence>
<reference evidence="4 5" key="1">
    <citation type="submission" date="2018-08" db="EMBL/GenBank/DDBJ databases">
        <title>Genomic Encyclopedia of Archaeal and Bacterial Type Strains, Phase II (KMG-II): from individual species to whole genera.</title>
        <authorList>
            <person name="Goeker M."/>
        </authorList>
    </citation>
    <scope>NUCLEOTIDE SEQUENCE [LARGE SCALE GENOMIC DNA]</scope>
    <source>
        <strain evidence="4 5">DSM 5002</strain>
    </source>
</reference>
<protein>
    <recommendedName>
        <fullName evidence="6">Inner membrane protein</fullName>
    </recommendedName>
</protein>
<accession>A0A397P788</accession>
<gene>
    <name evidence="4" type="ORF">BXY53_2821</name>
</gene>
<dbReference type="Gene3D" id="1.20.1270.70">
    <property type="entry name" value="Designed single chain three-helix bundle"/>
    <property type="match status" value="1"/>
</dbReference>
<dbReference type="Proteomes" id="UP000266273">
    <property type="component" value="Unassembled WGS sequence"/>
</dbReference>
<dbReference type="OrthoDB" id="7928291at2"/>
<dbReference type="EMBL" id="QXDF01000006">
    <property type="protein sequence ID" value="RIA45400.1"/>
    <property type="molecule type" value="Genomic_DNA"/>
</dbReference>
<keyword evidence="3" id="KW-0472">Membrane</keyword>
<dbReference type="RefSeq" id="WP_119062647.1">
    <property type="nucleotide sequence ID" value="NZ_QXDF01000006.1"/>
</dbReference>